<dbReference type="RefSeq" id="WP_157297835.1">
    <property type="nucleotide sequence ID" value="NZ_BAAAZB010000005.1"/>
</dbReference>
<dbReference type="Proteomes" id="UP000468388">
    <property type="component" value="Unassembled WGS sequence"/>
</dbReference>
<sequence>MQYIIRCMLITSSLFITRNGIAQQKDLQQLFENYYRESLKLQPLDATFLGYHEYDDQLANDISAPYIAEVSRFDEKYLRSLSSFDKEQLTPADRISVDVLKKILTRDLESRKLHLEYLPLNHFNSIPLFIGQLGSGSSAQPFKTVQDYRNWIKRIAAFKIWAATAILNMKKGAEVGTVLPKVLVMRIIPQMEALGKDDSLNAFYTPLKTLPAEFTSVQKQEVSAELGKAIREQLLPAYKHLADYLKNEYLAQATDSSGLSGITGGAAMYRYYVKYYTTTNSSPEEIYQKGLDEVSRIRAKMELIKTRTGFSGTLNEFFAFLKSDPQFMPFKTPEQVLQAYRDVYAKIKPHLPELFSVFPKADFEIRRVESFREAGQNGPSYTLGSIDGKKPGVFYVPVPDATKISTISPALEATFIHEAIPGHHFQISLQQENTTLPTFRRSISFNAFTEGWALYIESLGSRLGCYTDPYQEMGALNNEMMRAIRLVTDVGLHTGKMTREGSIAYIMANLPTSEADATSATERYMAIPGQALSYKTGELEILRLRAMCEKRLGKKFSIIKFHDALLAQGDMPLTVLEKYINDWCARQ</sequence>
<name>A0A6N8J282_9BACT</name>
<gene>
    <name evidence="1" type="ORF">GO495_00940</name>
</gene>
<protein>
    <submittedName>
        <fullName evidence="1">DUF885 family protein</fullName>
    </submittedName>
</protein>
<dbReference type="PANTHER" id="PTHR33361:SF16">
    <property type="entry name" value="DUF885 DOMAIN-CONTAINING PROTEIN"/>
    <property type="match status" value="1"/>
</dbReference>
<dbReference type="AlphaFoldDB" id="A0A6N8J282"/>
<evidence type="ECO:0000313" key="1">
    <source>
        <dbReference type="EMBL" id="MVT39133.1"/>
    </source>
</evidence>
<dbReference type="Pfam" id="PF05960">
    <property type="entry name" value="DUF885"/>
    <property type="match status" value="1"/>
</dbReference>
<keyword evidence="2" id="KW-1185">Reference proteome</keyword>
<dbReference type="EMBL" id="WRXO01000001">
    <property type="protein sequence ID" value="MVT39133.1"/>
    <property type="molecule type" value="Genomic_DNA"/>
</dbReference>
<dbReference type="InterPro" id="IPR010281">
    <property type="entry name" value="DUF885"/>
</dbReference>
<proteinExistence type="predicted"/>
<reference evidence="1 2" key="1">
    <citation type="submission" date="2019-12" db="EMBL/GenBank/DDBJ databases">
        <title>The draft genomic sequence of strain Chitinophaga oryziterrae JCM 16595.</title>
        <authorList>
            <person name="Zhang X."/>
        </authorList>
    </citation>
    <scope>NUCLEOTIDE SEQUENCE [LARGE SCALE GENOMIC DNA]</scope>
    <source>
        <strain evidence="1 2">JCM 16595</strain>
    </source>
</reference>
<evidence type="ECO:0000313" key="2">
    <source>
        <dbReference type="Proteomes" id="UP000468388"/>
    </source>
</evidence>
<dbReference type="PANTHER" id="PTHR33361">
    <property type="entry name" value="GLR0591 PROTEIN"/>
    <property type="match status" value="1"/>
</dbReference>
<accession>A0A6N8J282</accession>
<dbReference type="OrthoDB" id="9760040at2"/>
<comment type="caution">
    <text evidence="1">The sequence shown here is derived from an EMBL/GenBank/DDBJ whole genome shotgun (WGS) entry which is preliminary data.</text>
</comment>
<organism evidence="1 2">
    <name type="scientific">Chitinophaga oryziterrae</name>
    <dbReference type="NCBI Taxonomy" id="1031224"/>
    <lineage>
        <taxon>Bacteria</taxon>
        <taxon>Pseudomonadati</taxon>
        <taxon>Bacteroidota</taxon>
        <taxon>Chitinophagia</taxon>
        <taxon>Chitinophagales</taxon>
        <taxon>Chitinophagaceae</taxon>
        <taxon>Chitinophaga</taxon>
    </lineage>
</organism>